<dbReference type="RefSeq" id="WP_197551154.1">
    <property type="nucleotide sequence ID" value="NZ_CP063213.1"/>
</dbReference>
<feature type="domain" description="DUF4825" evidence="2">
    <location>
        <begin position="59"/>
        <end position="131"/>
    </location>
</feature>
<reference evidence="3 4" key="1">
    <citation type="submission" date="2020-10" db="EMBL/GenBank/DDBJ databases">
        <title>Trueperella pecoris sp. nov. isolated from bovine and porcine specimens.</title>
        <authorList>
            <person name="Schoenecker L."/>
            <person name="Schnydrig P."/>
            <person name="Brodard I."/>
            <person name="Thomann A."/>
            <person name="Hemphill A."/>
            <person name="Rodriguez-Campos S."/>
            <person name="Perreten V."/>
            <person name="Jores J."/>
            <person name="Kittl S."/>
        </authorList>
    </citation>
    <scope>NUCLEOTIDE SEQUENCE [LARGE SCALE GENOMIC DNA]</scope>
    <source>
        <strain evidence="3 4">15A0121</strain>
    </source>
</reference>
<proteinExistence type="predicted"/>
<gene>
    <name evidence="3" type="ORF">INS88_10365</name>
</gene>
<keyword evidence="4" id="KW-1185">Reference proteome</keyword>
<dbReference type="Pfam" id="PF16107">
    <property type="entry name" value="DUF4825"/>
    <property type="match status" value="1"/>
</dbReference>
<keyword evidence="1" id="KW-0812">Transmembrane</keyword>
<organism evidence="3 4">
    <name type="scientific">Trueperella pecoris</name>
    <dbReference type="NCBI Taxonomy" id="2733571"/>
    <lineage>
        <taxon>Bacteria</taxon>
        <taxon>Bacillati</taxon>
        <taxon>Actinomycetota</taxon>
        <taxon>Actinomycetes</taxon>
        <taxon>Actinomycetales</taxon>
        <taxon>Actinomycetaceae</taxon>
        <taxon>Trueperella</taxon>
    </lineage>
</organism>
<sequence length="176" mass="18997">MTESTARSSLIVQVLISLGLALIVIVGFTALRVTGTAEEVRAEQQSTYETHDIKALEGYRAPYVGDNSNTAQALYTLPLGSRISRVEIHDTAVVAVLSDGTTTNERENALYSAVAFMAAVDNASSVTFQSGLGEYTISREAVEQRFGAPLSKLLDSEEEWQRVRTLVPVEVSSLVA</sequence>
<dbReference type="EMBL" id="CP063213">
    <property type="protein sequence ID" value="QOR45629.1"/>
    <property type="molecule type" value="Genomic_DNA"/>
</dbReference>
<evidence type="ECO:0000313" key="4">
    <source>
        <dbReference type="Proteomes" id="UP000595053"/>
    </source>
</evidence>
<evidence type="ECO:0000259" key="2">
    <source>
        <dbReference type="Pfam" id="PF16107"/>
    </source>
</evidence>
<dbReference type="AlphaFoldDB" id="A0A7M1QUG7"/>
<keyword evidence="1" id="KW-1133">Transmembrane helix</keyword>
<dbReference type="Proteomes" id="UP000595053">
    <property type="component" value="Chromosome"/>
</dbReference>
<name>A0A7M1QUG7_9ACTO</name>
<keyword evidence="1" id="KW-0472">Membrane</keyword>
<evidence type="ECO:0000313" key="3">
    <source>
        <dbReference type="EMBL" id="QOR45629.1"/>
    </source>
</evidence>
<protein>
    <submittedName>
        <fullName evidence="3">DUF4825 domain-containing protein</fullName>
    </submittedName>
</protein>
<feature type="transmembrane region" description="Helical" evidence="1">
    <location>
        <begin position="12"/>
        <end position="31"/>
    </location>
</feature>
<dbReference type="InterPro" id="IPR032250">
    <property type="entry name" value="DUF4825"/>
</dbReference>
<accession>A0A7M1QUG7</accession>
<evidence type="ECO:0000256" key="1">
    <source>
        <dbReference type="SAM" id="Phobius"/>
    </source>
</evidence>